<evidence type="ECO:0000256" key="3">
    <source>
        <dbReference type="ARBA" id="ARBA00022452"/>
    </source>
</evidence>
<reference evidence="12 13" key="1">
    <citation type="submission" date="2020-08" db="EMBL/GenBank/DDBJ databases">
        <title>Genomic Encyclopedia of Type Strains, Phase III (KMG-III): the genomes of soil and plant-associated and newly described type strains.</title>
        <authorList>
            <person name="Whitman W."/>
        </authorList>
    </citation>
    <scope>NUCLEOTIDE SEQUENCE [LARGE SCALE GENOMIC DNA]</scope>
    <source>
        <strain evidence="12 13">CECT 5885</strain>
    </source>
</reference>
<dbReference type="SUPFAM" id="SSF56935">
    <property type="entry name" value="Porins"/>
    <property type="match status" value="1"/>
</dbReference>
<dbReference type="RefSeq" id="WP_227671797.1">
    <property type="nucleotide sequence ID" value="NZ_CAJHAH010000006.1"/>
</dbReference>
<dbReference type="GO" id="GO:0015344">
    <property type="term" value="F:siderophore uptake transmembrane transporter activity"/>
    <property type="evidence" value="ECO:0007669"/>
    <property type="project" value="TreeGrafter"/>
</dbReference>
<dbReference type="Gene3D" id="2.170.130.10">
    <property type="entry name" value="TonB-dependent receptor, plug domain"/>
    <property type="match status" value="1"/>
</dbReference>
<keyword evidence="2 8" id="KW-0813">Transport</keyword>
<keyword evidence="13" id="KW-1185">Reference proteome</keyword>
<dbReference type="InterPro" id="IPR000531">
    <property type="entry name" value="Beta-barrel_TonB"/>
</dbReference>
<evidence type="ECO:0000256" key="2">
    <source>
        <dbReference type="ARBA" id="ARBA00022448"/>
    </source>
</evidence>
<dbReference type="PANTHER" id="PTHR30069">
    <property type="entry name" value="TONB-DEPENDENT OUTER MEMBRANE RECEPTOR"/>
    <property type="match status" value="1"/>
</dbReference>
<dbReference type="EMBL" id="JACHXL010000005">
    <property type="protein sequence ID" value="MBB3107599.1"/>
    <property type="molecule type" value="Genomic_DNA"/>
</dbReference>
<dbReference type="InterPro" id="IPR012910">
    <property type="entry name" value="Plug_dom"/>
</dbReference>
<dbReference type="Proteomes" id="UP000588111">
    <property type="component" value="Unassembled WGS sequence"/>
</dbReference>
<evidence type="ECO:0000313" key="13">
    <source>
        <dbReference type="Proteomes" id="UP000588111"/>
    </source>
</evidence>
<keyword evidence="6 8" id="KW-0472">Membrane</keyword>
<accession>A0A839TEM5</accession>
<feature type="domain" description="TonB-dependent receptor-like beta-barrel" evidence="10">
    <location>
        <begin position="309"/>
        <end position="861"/>
    </location>
</feature>
<protein>
    <submittedName>
        <fullName evidence="12">Iron complex outermembrane receptor protein</fullName>
    </submittedName>
</protein>
<evidence type="ECO:0000259" key="10">
    <source>
        <dbReference type="Pfam" id="PF00593"/>
    </source>
</evidence>
<dbReference type="PROSITE" id="PS52016">
    <property type="entry name" value="TONB_DEPENDENT_REC_3"/>
    <property type="match status" value="1"/>
</dbReference>
<dbReference type="InterPro" id="IPR036942">
    <property type="entry name" value="Beta-barrel_TonB_sf"/>
</dbReference>
<evidence type="ECO:0000256" key="6">
    <source>
        <dbReference type="ARBA" id="ARBA00023136"/>
    </source>
</evidence>
<keyword evidence="5 9" id="KW-0798">TonB box</keyword>
<dbReference type="InterPro" id="IPR039426">
    <property type="entry name" value="TonB-dep_rcpt-like"/>
</dbReference>
<gene>
    <name evidence="12" type="ORF">FHS24_002127</name>
</gene>
<dbReference type="PANTHER" id="PTHR30069:SF40">
    <property type="entry name" value="TONB-DEPENDENT RECEPTOR NMB0964-RELATED"/>
    <property type="match status" value="1"/>
</dbReference>
<evidence type="ECO:0000256" key="8">
    <source>
        <dbReference type="PROSITE-ProRule" id="PRU01360"/>
    </source>
</evidence>
<evidence type="ECO:0000313" key="12">
    <source>
        <dbReference type="EMBL" id="MBB3107599.1"/>
    </source>
</evidence>
<evidence type="ECO:0000256" key="4">
    <source>
        <dbReference type="ARBA" id="ARBA00022692"/>
    </source>
</evidence>
<evidence type="ECO:0000256" key="7">
    <source>
        <dbReference type="ARBA" id="ARBA00023237"/>
    </source>
</evidence>
<sequence length="891" mass="99755">MSEIKNDHLSKVSPSTTLDTIVVEAQSISPSALAFGNTQKASDVVINREQLSLRSATLGNALSEELGVHSNPFGGGSSAPIIRGQDGVRIKVLQNGTDVVDVSNMSPDHVIATDTLLAERVELVRGPSTLLYGTASSAGVVNVVDKRIPDKMPRGNFNDKVEGEALLRYNTNNQEKLATAGATFGLTDHIALRVEGLSRHAGNYEVPEFKSDVTLDYLPDSYNKSKVGTIGLSWIDDMGYIGASYSRREDVYGIPGHNHNYDSCDGHFINWLGSAETGFHGRYYLNAYPHLMDDNDIIDFPHFDGCHVGGHADDHGHEHNHDQPLGFEHNHNHKGPWVDMTSDRYDVRGELREPLKGIDKVKLSLTYADYYHDEKDPGNPDRTTGIGEGLDLRLDKGHAAAIFNNKGFNSRLETYHTPVNGFSGMLGMQYQKQEMSAEVPYLPSWGDTSKADPRYLLVPHTNKNLSVFGLEQYEIGDFTFEAAARWEKQKTPVEYDQDLLNRKLEWLNSGFPSLDSNKVEHPDLSPYEEDATSYAGSIIWDFDPEYRLSFTASHNERLPAPMELYYNGKHLATNSFEYGNKDLKKERSNNIELGISHFGEDWEYNLSGYYNDFDNYIFNENITKFGDLYMRRYNQTTANFYGLEGDISYQVTPNQKLTVFGDFVRGKIGSLAPVVGKSLYGESSEVLGLKPSCEGLSGEQIAGQLSDCVLLSNEQANPILEIDESCSLNDLAEALEYCVLSYPEKLGTDVLERPGTNAPRVPPARLGFRYNNYLTDKLSVNMDYSHVFEQNKVTTSTIAIKPLEYDEDGTKRQYDNNSLLIQPRLITENKTEGYNLLNLGADYESAYGNFDYTLSLRANNLLDEKIYIHNSFLPYVPQMGRNFTLGLNVKF</sequence>
<dbReference type="Pfam" id="PF00593">
    <property type="entry name" value="TonB_dep_Rec_b-barrel"/>
    <property type="match status" value="1"/>
</dbReference>
<evidence type="ECO:0000256" key="1">
    <source>
        <dbReference type="ARBA" id="ARBA00004571"/>
    </source>
</evidence>
<dbReference type="AlphaFoldDB" id="A0A839TEM5"/>
<proteinExistence type="inferred from homology"/>
<keyword evidence="4 8" id="KW-0812">Transmembrane</keyword>
<evidence type="ECO:0000256" key="5">
    <source>
        <dbReference type="ARBA" id="ARBA00023077"/>
    </source>
</evidence>
<evidence type="ECO:0000259" key="11">
    <source>
        <dbReference type="Pfam" id="PF07715"/>
    </source>
</evidence>
<dbReference type="Pfam" id="PF07715">
    <property type="entry name" value="Plug"/>
    <property type="match status" value="1"/>
</dbReference>
<comment type="subcellular location">
    <subcellularLocation>
        <location evidence="1 8">Cell outer membrane</location>
        <topology evidence="1 8">Multi-pass membrane protein</topology>
    </subcellularLocation>
</comment>
<keyword evidence="3 8" id="KW-1134">Transmembrane beta strand</keyword>
<evidence type="ECO:0000256" key="9">
    <source>
        <dbReference type="RuleBase" id="RU003357"/>
    </source>
</evidence>
<dbReference type="GO" id="GO:0009279">
    <property type="term" value="C:cell outer membrane"/>
    <property type="evidence" value="ECO:0007669"/>
    <property type="project" value="UniProtKB-SubCell"/>
</dbReference>
<comment type="similarity">
    <text evidence="8 9">Belongs to the TonB-dependent receptor family.</text>
</comment>
<keyword evidence="7 8" id="KW-0998">Cell outer membrane</keyword>
<dbReference type="Gene3D" id="2.40.170.20">
    <property type="entry name" value="TonB-dependent receptor, beta-barrel domain"/>
    <property type="match status" value="1"/>
</dbReference>
<feature type="domain" description="TonB-dependent receptor plug" evidence="11">
    <location>
        <begin position="42"/>
        <end position="140"/>
    </location>
</feature>
<keyword evidence="12" id="KW-0675">Receptor</keyword>
<organism evidence="12 13">
    <name type="scientific">Psychrobacter luti</name>
    <dbReference type="NCBI Taxonomy" id="198481"/>
    <lineage>
        <taxon>Bacteria</taxon>
        <taxon>Pseudomonadati</taxon>
        <taxon>Pseudomonadota</taxon>
        <taxon>Gammaproteobacteria</taxon>
        <taxon>Moraxellales</taxon>
        <taxon>Moraxellaceae</taxon>
        <taxon>Psychrobacter</taxon>
    </lineage>
</organism>
<dbReference type="GO" id="GO:0044718">
    <property type="term" value="P:siderophore transmembrane transport"/>
    <property type="evidence" value="ECO:0007669"/>
    <property type="project" value="TreeGrafter"/>
</dbReference>
<name>A0A839TEM5_9GAMM</name>
<dbReference type="InterPro" id="IPR037066">
    <property type="entry name" value="Plug_dom_sf"/>
</dbReference>
<comment type="caution">
    <text evidence="12">The sequence shown here is derived from an EMBL/GenBank/DDBJ whole genome shotgun (WGS) entry which is preliminary data.</text>
</comment>